<evidence type="ECO:0000313" key="2">
    <source>
        <dbReference type="Proteomes" id="UP001418222"/>
    </source>
</evidence>
<sequence>MSFGIKFLKLRVPSVQHRLPFPPVGLLALHPKPCRPHPVTLSHRLSLPVTLSISGHFPPPSPLTALPPKIISLLPVKAFSPHTLFLPPTRATLAPPLSEIPHISNSP</sequence>
<comment type="caution">
    <text evidence="1">The sequence shown here is derived from an EMBL/GenBank/DDBJ whole genome shotgun (WGS) entry which is preliminary data.</text>
</comment>
<evidence type="ECO:0000313" key="1">
    <source>
        <dbReference type="EMBL" id="KAK8941237.1"/>
    </source>
</evidence>
<name>A0AAP0G6W5_9ASPA</name>
<reference evidence="1 2" key="1">
    <citation type="journal article" date="2022" name="Nat. Plants">
        <title>Genomes of leafy and leafless Platanthera orchids illuminate the evolution of mycoheterotrophy.</title>
        <authorList>
            <person name="Li M.H."/>
            <person name="Liu K.W."/>
            <person name="Li Z."/>
            <person name="Lu H.C."/>
            <person name="Ye Q.L."/>
            <person name="Zhang D."/>
            <person name="Wang J.Y."/>
            <person name="Li Y.F."/>
            <person name="Zhong Z.M."/>
            <person name="Liu X."/>
            <person name="Yu X."/>
            <person name="Liu D.K."/>
            <person name="Tu X.D."/>
            <person name="Liu B."/>
            <person name="Hao Y."/>
            <person name="Liao X.Y."/>
            <person name="Jiang Y.T."/>
            <person name="Sun W.H."/>
            <person name="Chen J."/>
            <person name="Chen Y.Q."/>
            <person name="Ai Y."/>
            <person name="Zhai J.W."/>
            <person name="Wu S.S."/>
            <person name="Zhou Z."/>
            <person name="Hsiao Y.Y."/>
            <person name="Wu W.L."/>
            <person name="Chen Y.Y."/>
            <person name="Lin Y.F."/>
            <person name="Hsu J.L."/>
            <person name="Li C.Y."/>
            <person name="Wang Z.W."/>
            <person name="Zhao X."/>
            <person name="Zhong W.Y."/>
            <person name="Ma X.K."/>
            <person name="Ma L."/>
            <person name="Huang J."/>
            <person name="Chen G.Z."/>
            <person name="Huang M.Z."/>
            <person name="Huang L."/>
            <person name="Peng D.H."/>
            <person name="Luo Y.B."/>
            <person name="Zou S.Q."/>
            <person name="Chen S.P."/>
            <person name="Lan S."/>
            <person name="Tsai W.C."/>
            <person name="Van de Peer Y."/>
            <person name="Liu Z.J."/>
        </authorList>
    </citation>
    <scope>NUCLEOTIDE SEQUENCE [LARGE SCALE GENOMIC DNA]</scope>
    <source>
        <strain evidence="1">Lor287</strain>
    </source>
</reference>
<organism evidence="1 2">
    <name type="scientific">Platanthera zijinensis</name>
    <dbReference type="NCBI Taxonomy" id="2320716"/>
    <lineage>
        <taxon>Eukaryota</taxon>
        <taxon>Viridiplantae</taxon>
        <taxon>Streptophyta</taxon>
        <taxon>Embryophyta</taxon>
        <taxon>Tracheophyta</taxon>
        <taxon>Spermatophyta</taxon>
        <taxon>Magnoliopsida</taxon>
        <taxon>Liliopsida</taxon>
        <taxon>Asparagales</taxon>
        <taxon>Orchidaceae</taxon>
        <taxon>Orchidoideae</taxon>
        <taxon>Orchideae</taxon>
        <taxon>Orchidinae</taxon>
        <taxon>Platanthera</taxon>
    </lineage>
</organism>
<accession>A0AAP0G6W5</accession>
<protein>
    <submittedName>
        <fullName evidence="1">Uncharacterized protein</fullName>
    </submittedName>
</protein>
<proteinExistence type="predicted"/>
<dbReference type="Proteomes" id="UP001418222">
    <property type="component" value="Unassembled WGS sequence"/>
</dbReference>
<gene>
    <name evidence="1" type="ORF">KSP39_PZI009832</name>
</gene>
<dbReference type="EMBL" id="JBBWWQ010000008">
    <property type="protein sequence ID" value="KAK8941237.1"/>
    <property type="molecule type" value="Genomic_DNA"/>
</dbReference>
<keyword evidence="2" id="KW-1185">Reference proteome</keyword>
<dbReference type="AlphaFoldDB" id="A0AAP0G6W5"/>